<dbReference type="CDD" id="cd01999">
    <property type="entry name" value="ASS"/>
    <property type="match status" value="1"/>
</dbReference>
<feature type="binding site" evidence="10">
    <location>
        <position position="115"/>
    </location>
    <ligand>
        <name>ATP</name>
        <dbReference type="ChEBI" id="CHEBI:30616"/>
    </ligand>
</feature>
<keyword evidence="8 10" id="KW-0547">Nucleotide-binding</keyword>
<dbReference type="EMBL" id="JARPXL010000029">
    <property type="protein sequence ID" value="MDT2546378.1"/>
    <property type="molecule type" value="Genomic_DNA"/>
</dbReference>
<dbReference type="HAMAP" id="MF_00005">
    <property type="entry name" value="Arg_succ_synth_type1"/>
    <property type="match status" value="1"/>
</dbReference>
<evidence type="ECO:0000313" key="14">
    <source>
        <dbReference type="Proteomes" id="UP001254770"/>
    </source>
</evidence>
<comment type="pathway">
    <text evidence="1 10">Amino-acid biosynthesis; L-arginine biosynthesis; L-arginine from L-ornithine and carbamoyl phosphate: step 2/3.</text>
</comment>
<evidence type="ECO:0000256" key="5">
    <source>
        <dbReference type="ARBA" id="ARBA00022571"/>
    </source>
</evidence>
<dbReference type="GO" id="GO:0005524">
    <property type="term" value="F:ATP binding"/>
    <property type="evidence" value="ECO:0007669"/>
    <property type="project" value="UniProtKB-UniRule"/>
</dbReference>
<evidence type="ECO:0000256" key="3">
    <source>
        <dbReference type="ARBA" id="ARBA00012286"/>
    </source>
</evidence>
<feature type="binding site" evidence="10">
    <location>
        <position position="173"/>
    </location>
    <ligand>
        <name>L-citrulline</name>
        <dbReference type="ChEBI" id="CHEBI:57743"/>
    </ligand>
</feature>
<dbReference type="PANTHER" id="PTHR11587">
    <property type="entry name" value="ARGININOSUCCINATE SYNTHASE"/>
    <property type="match status" value="1"/>
</dbReference>
<feature type="binding site" evidence="10">
    <location>
        <begin position="8"/>
        <end position="16"/>
    </location>
    <ligand>
        <name>ATP</name>
        <dbReference type="ChEBI" id="CHEBI:30616"/>
    </ligand>
</feature>
<dbReference type="GO" id="GO:0000053">
    <property type="term" value="P:argininosuccinate metabolic process"/>
    <property type="evidence" value="ECO:0007669"/>
    <property type="project" value="TreeGrafter"/>
</dbReference>
<feature type="binding site" evidence="10">
    <location>
        <position position="121"/>
    </location>
    <ligand>
        <name>L-citrulline</name>
        <dbReference type="ChEBI" id="CHEBI:57743"/>
    </ligand>
</feature>
<dbReference type="InterPro" id="IPR014729">
    <property type="entry name" value="Rossmann-like_a/b/a_fold"/>
</dbReference>
<evidence type="ECO:0000256" key="4">
    <source>
        <dbReference type="ARBA" id="ARBA00022490"/>
    </source>
</evidence>
<dbReference type="Gene3D" id="3.40.50.620">
    <property type="entry name" value="HUPs"/>
    <property type="match status" value="1"/>
</dbReference>
<dbReference type="Pfam" id="PF00764">
    <property type="entry name" value="Arginosuc_synth"/>
    <property type="match status" value="1"/>
</dbReference>
<feature type="binding site" evidence="10">
    <location>
        <position position="85"/>
    </location>
    <ligand>
        <name>L-citrulline</name>
        <dbReference type="ChEBI" id="CHEBI:57743"/>
    </ligand>
</feature>
<dbReference type="SUPFAM" id="SSF69864">
    <property type="entry name" value="Argininosuccinate synthetase, C-terminal domain"/>
    <property type="match status" value="1"/>
</dbReference>
<keyword evidence="7 10" id="KW-0028">Amino-acid biosynthesis</keyword>
<protein>
    <recommendedName>
        <fullName evidence="3 10">Argininosuccinate synthase</fullName>
        <ecNumber evidence="3 10">6.3.4.5</ecNumber>
    </recommendedName>
    <alternativeName>
        <fullName evidence="10">Citrulline--aspartate ligase</fullName>
    </alternativeName>
</protein>
<dbReference type="NCBIfam" id="TIGR00032">
    <property type="entry name" value="argG"/>
    <property type="match status" value="1"/>
</dbReference>
<comment type="caution">
    <text evidence="10">Lacks conserved residue(s) required for the propagation of feature annotation.</text>
</comment>
<dbReference type="GO" id="GO:0005737">
    <property type="term" value="C:cytoplasm"/>
    <property type="evidence" value="ECO:0007669"/>
    <property type="project" value="UniProtKB-SubCell"/>
</dbReference>
<dbReference type="InterPro" id="IPR023434">
    <property type="entry name" value="Arginosuc_synth_type_1_subfam"/>
</dbReference>
<dbReference type="Proteomes" id="UP001254770">
    <property type="component" value="Unassembled WGS sequence"/>
</dbReference>
<keyword evidence="4 10" id="KW-0963">Cytoplasm</keyword>
<dbReference type="SUPFAM" id="SSF52402">
    <property type="entry name" value="Adenine nucleotide alpha hydrolases-like"/>
    <property type="match status" value="1"/>
</dbReference>
<dbReference type="Pfam" id="PF20979">
    <property type="entry name" value="Arginosuc_syn_C"/>
    <property type="match status" value="1"/>
</dbReference>
<dbReference type="InterPro" id="IPR048267">
    <property type="entry name" value="Arginosuc_syn_N"/>
</dbReference>
<dbReference type="InterPro" id="IPR018223">
    <property type="entry name" value="Arginosuc_synth_CS"/>
</dbReference>
<sequence length="402" mass="44549">MKEKVILAYSGGLDTSVSIKWLVDEGYDVIACCLDIGEGRDTEFIKKKALQVGAIESYAIDAREEFSQDFVLIALQGNTYYENSYPLVSALSRPLISKKLVELAHQTGATTIAHGCTGKGNDQVRFEVSIAALDPNLKIIAPVREWKWSREEEINYAAEKGVPIPADLDNPYSIDQNLWGRACECGILEDPWATPPAGAYAITAELEDTPDKPTIVEITFEKGVPTALDGEELSLATLIMKLNTIAGVHGIGRIDHIENRLVGIKSREVYECPGAEVLMKAHKELEDLTFVREMAHFKPVIEQQLCQMIYDGLWFNPTMDALIAFLKQSQEVVNGVLRVKLFKGNVIVEGRKSDNSLYNENLATYTSADTFDQDAAIGFIKLWGLPTKVHAEIQAEKKQPSI</sequence>
<dbReference type="RefSeq" id="WP_222226152.1">
    <property type="nucleotide sequence ID" value="NZ_CP081846.1"/>
</dbReference>
<comment type="subunit">
    <text evidence="2 10">Homotetramer.</text>
</comment>
<dbReference type="PANTHER" id="PTHR11587:SF2">
    <property type="entry name" value="ARGININOSUCCINATE SYNTHASE"/>
    <property type="match status" value="1"/>
</dbReference>
<dbReference type="FunFam" id="3.90.1260.10:FF:000007">
    <property type="entry name" value="Argininosuccinate synthase"/>
    <property type="match status" value="1"/>
</dbReference>
<keyword evidence="6 10" id="KW-0436">Ligase</keyword>
<comment type="similarity">
    <text evidence="10">Belongs to the argininosuccinate synthase family. Type 1 subfamily.</text>
</comment>
<dbReference type="AlphaFoldDB" id="A0AAW8TBS8"/>
<evidence type="ECO:0000256" key="10">
    <source>
        <dbReference type="HAMAP-Rule" id="MF_00005"/>
    </source>
</evidence>
<evidence type="ECO:0000256" key="7">
    <source>
        <dbReference type="ARBA" id="ARBA00022605"/>
    </source>
</evidence>
<feature type="domain" description="Arginosuccinate synthase-like N-terminal" evidence="11">
    <location>
        <begin position="4"/>
        <end position="163"/>
    </location>
</feature>
<feature type="binding site" evidence="10">
    <location>
        <position position="258"/>
    </location>
    <ligand>
        <name>L-citrulline</name>
        <dbReference type="ChEBI" id="CHEBI:57743"/>
    </ligand>
</feature>
<reference evidence="13" key="1">
    <citation type="submission" date="2023-03" db="EMBL/GenBank/DDBJ databases">
        <authorList>
            <person name="Shen W."/>
            <person name="Cai J."/>
        </authorList>
    </citation>
    <scope>NUCLEOTIDE SEQUENCE</scope>
    <source>
        <strain evidence="13">Y15</strain>
    </source>
</reference>
<comment type="caution">
    <text evidence="13">The sequence shown here is derived from an EMBL/GenBank/DDBJ whole genome shotgun (WGS) entry which is preliminary data.</text>
</comment>
<feature type="domain" description="Arginosuccinate synthase C-terminal" evidence="12">
    <location>
        <begin position="172"/>
        <end position="389"/>
    </location>
</feature>
<feature type="binding site" evidence="10">
    <location>
        <position position="117"/>
    </location>
    <ligand>
        <name>L-aspartate</name>
        <dbReference type="ChEBI" id="CHEBI:29991"/>
    </ligand>
</feature>
<dbReference type="Gene3D" id="1.20.5.470">
    <property type="entry name" value="Single helix bin"/>
    <property type="match status" value="1"/>
</dbReference>
<evidence type="ECO:0000256" key="8">
    <source>
        <dbReference type="ARBA" id="ARBA00022741"/>
    </source>
</evidence>
<dbReference type="InterPro" id="IPR001518">
    <property type="entry name" value="Arginosuc_synth"/>
</dbReference>
<dbReference type="GO" id="GO:0000050">
    <property type="term" value="P:urea cycle"/>
    <property type="evidence" value="ECO:0007669"/>
    <property type="project" value="TreeGrafter"/>
</dbReference>
<dbReference type="FunFam" id="3.40.50.620:FF:000038">
    <property type="entry name" value="Argininosuccinate synthase"/>
    <property type="match status" value="1"/>
</dbReference>
<dbReference type="PROSITE" id="PS00564">
    <property type="entry name" value="ARGININOSUCCIN_SYN_1"/>
    <property type="match status" value="1"/>
</dbReference>
<feature type="binding site" evidence="10">
    <location>
        <position position="270"/>
    </location>
    <ligand>
        <name>L-citrulline</name>
        <dbReference type="ChEBI" id="CHEBI:57743"/>
    </ligand>
</feature>
<dbReference type="InterPro" id="IPR024074">
    <property type="entry name" value="AS_cat/multimer_dom_body"/>
</dbReference>
<feature type="binding site" evidence="10">
    <location>
        <position position="121"/>
    </location>
    <ligand>
        <name>L-aspartate</name>
        <dbReference type="ChEBI" id="CHEBI:29991"/>
    </ligand>
</feature>
<feature type="binding site" evidence="10">
    <location>
        <position position="125"/>
    </location>
    <ligand>
        <name>L-citrulline</name>
        <dbReference type="ChEBI" id="CHEBI:57743"/>
    </ligand>
</feature>
<accession>A0AAW8TBS8</accession>
<dbReference type="EC" id="6.3.4.5" evidence="3 10"/>
<gene>
    <name evidence="10" type="primary">argG</name>
    <name evidence="13" type="ORF">P7D69_18695</name>
</gene>
<dbReference type="InterPro" id="IPR048268">
    <property type="entry name" value="Arginosuc_syn_C"/>
</dbReference>
<dbReference type="NCBIfam" id="NF001770">
    <property type="entry name" value="PRK00509.1"/>
    <property type="match status" value="1"/>
</dbReference>
<comment type="subcellular location">
    <subcellularLocation>
        <location evidence="10">Cytoplasm</location>
    </subcellularLocation>
</comment>
<dbReference type="GO" id="GO:0004055">
    <property type="term" value="F:argininosuccinate synthase activity"/>
    <property type="evidence" value="ECO:0007669"/>
    <property type="project" value="UniProtKB-UniRule"/>
</dbReference>
<organism evidence="13 14">
    <name type="scientific">Enterococcus raffinosus</name>
    <dbReference type="NCBI Taxonomy" id="71452"/>
    <lineage>
        <taxon>Bacteria</taxon>
        <taxon>Bacillati</taxon>
        <taxon>Bacillota</taxon>
        <taxon>Bacilli</taxon>
        <taxon>Lactobacillales</taxon>
        <taxon>Enterococcaceae</taxon>
        <taxon>Enterococcus</taxon>
    </lineage>
</organism>
<dbReference type="GO" id="GO:0006526">
    <property type="term" value="P:L-arginine biosynthetic process"/>
    <property type="evidence" value="ECO:0007669"/>
    <property type="project" value="UniProtKB-UniRule"/>
</dbReference>
<feature type="binding site" evidence="10">
    <location>
        <position position="122"/>
    </location>
    <ligand>
        <name>L-aspartate</name>
        <dbReference type="ChEBI" id="CHEBI:29991"/>
    </ligand>
</feature>
<keyword evidence="5 10" id="KW-0055">Arginine biosynthesis</keyword>
<evidence type="ECO:0000256" key="9">
    <source>
        <dbReference type="ARBA" id="ARBA00022840"/>
    </source>
</evidence>
<evidence type="ECO:0000259" key="12">
    <source>
        <dbReference type="Pfam" id="PF20979"/>
    </source>
</evidence>
<evidence type="ECO:0000313" key="13">
    <source>
        <dbReference type="EMBL" id="MDT2546378.1"/>
    </source>
</evidence>
<evidence type="ECO:0000259" key="11">
    <source>
        <dbReference type="Pfam" id="PF00764"/>
    </source>
</evidence>
<proteinExistence type="inferred from homology"/>
<evidence type="ECO:0000256" key="1">
    <source>
        <dbReference type="ARBA" id="ARBA00004967"/>
    </source>
</evidence>
<evidence type="ECO:0000256" key="6">
    <source>
        <dbReference type="ARBA" id="ARBA00022598"/>
    </source>
</evidence>
<name>A0AAW8TBS8_9ENTE</name>
<dbReference type="PROSITE" id="PS00565">
    <property type="entry name" value="ARGININOSUCCIN_SYN_2"/>
    <property type="match status" value="1"/>
</dbReference>
<keyword evidence="9 10" id="KW-0067">ATP-binding</keyword>
<comment type="catalytic activity">
    <reaction evidence="10">
        <text>L-citrulline + L-aspartate + ATP = 2-(N(omega)-L-arginino)succinate + AMP + diphosphate + H(+)</text>
        <dbReference type="Rhea" id="RHEA:10932"/>
        <dbReference type="ChEBI" id="CHEBI:15378"/>
        <dbReference type="ChEBI" id="CHEBI:29991"/>
        <dbReference type="ChEBI" id="CHEBI:30616"/>
        <dbReference type="ChEBI" id="CHEBI:33019"/>
        <dbReference type="ChEBI" id="CHEBI:57472"/>
        <dbReference type="ChEBI" id="CHEBI:57743"/>
        <dbReference type="ChEBI" id="CHEBI:456215"/>
        <dbReference type="EC" id="6.3.4.5"/>
    </reaction>
</comment>
<dbReference type="FunFam" id="1.20.5.470:FF:000002">
    <property type="entry name" value="Argininosuccinate synthase"/>
    <property type="match status" value="1"/>
</dbReference>
<evidence type="ECO:0000256" key="2">
    <source>
        <dbReference type="ARBA" id="ARBA00011881"/>
    </source>
</evidence>
<dbReference type="Gene3D" id="3.90.1260.10">
    <property type="entry name" value="Argininosuccinate synthetase, chain A, domain 2"/>
    <property type="match status" value="1"/>
</dbReference>